<comment type="caution">
    <text evidence="1">The sequence shown here is derived from an EMBL/GenBank/DDBJ whole genome shotgun (WGS) entry which is preliminary data.</text>
</comment>
<dbReference type="Proteomes" id="UP001432322">
    <property type="component" value="Unassembled WGS sequence"/>
</dbReference>
<gene>
    <name evidence="1" type="ORF">PFISCL1PPCAC_12502</name>
</gene>
<dbReference type="AlphaFoldDB" id="A0AAV5VRA9"/>
<accession>A0AAV5VRA9</accession>
<protein>
    <submittedName>
        <fullName evidence="1">Uncharacterized protein</fullName>
    </submittedName>
</protein>
<reference evidence="1" key="1">
    <citation type="submission" date="2023-10" db="EMBL/GenBank/DDBJ databases">
        <title>Genome assembly of Pristionchus species.</title>
        <authorList>
            <person name="Yoshida K."/>
            <person name="Sommer R.J."/>
        </authorList>
    </citation>
    <scope>NUCLEOTIDE SEQUENCE</scope>
    <source>
        <strain evidence="1">RS5133</strain>
    </source>
</reference>
<dbReference type="EMBL" id="BTSY01000003">
    <property type="protein sequence ID" value="GMT21205.1"/>
    <property type="molecule type" value="Genomic_DNA"/>
</dbReference>
<sequence length="109" mass="12545">RRCRVSPYLPPLSPELERLQLSDVLQNEVDSNAILRLLEEGQDLTGDQSKHNALYRSISMSLLENCRTRYSPTHVERQFFMAKLLRPFPQIDILSVSNSEGPVAKHGYY</sequence>
<name>A0AAV5VRA9_9BILA</name>
<feature type="non-terminal residue" evidence="1">
    <location>
        <position position="1"/>
    </location>
</feature>
<evidence type="ECO:0000313" key="2">
    <source>
        <dbReference type="Proteomes" id="UP001432322"/>
    </source>
</evidence>
<feature type="non-terminal residue" evidence="1">
    <location>
        <position position="109"/>
    </location>
</feature>
<evidence type="ECO:0000313" key="1">
    <source>
        <dbReference type="EMBL" id="GMT21205.1"/>
    </source>
</evidence>
<organism evidence="1 2">
    <name type="scientific">Pristionchus fissidentatus</name>
    <dbReference type="NCBI Taxonomy" id="1538716"/>
    <lineage>
        <taxon>Eukaryota</taxon>
        <taxon>Metazoa</taxon>
        <taxon>Ecdysozoa</taxon>
        <taxon>Nematoda</taxon>
        <taxon>Chromadorea</taxon>
        <taxon>Rhabditida</taxon>
        <taxon>Rhabditina</taxon>
        <taxon>Diplogasteromorpha</taxon>
        <taxon>Diplogasteroidea</taxon>
        <taxon>Neodiplogasteridae</taxon>
        <taxon>Pristionchus</taxon>
    </lineage>
</organism>
<keyword evidence="2" id="KW-1185">Reference proteome</keyword>
<proteinExistence type="predicted"/>